<feature type="transmembrane region" description="Helical" evidence="8">
    <location>
        <begin position="125"/>
        <end position="145"/>
    </location>
</feature>
<dbReference type="InterPro" id="IPR013784">
    <property type="entry name" value="Carb-bd-like_fold"/>
</dbReference>
<evidence type="ECO:0000259" key="9">
    <source>
        <dbReference type="PROSITE" id="PS50850"/>
    </source>
</evidence>
<dbReference type="InterPro" id="IPR020846">
    <property type="entry name" value="MFS_dom"/>
</dbReference>
<feature type="transmembrane region" description="Helical" evidence="8">
    <location>
        <begin position="66"/>
        <end position="84"/>
    </location>
</feature>
<dbReference type="Gene3D" id="1.20.1250.20">
    <property type="entry name" value="MFS general substrate transporter like domains"/>
    <property type="match status" value="2"/>
</dbReference>
<dbReference type="PANTHER" id="PTHR42718">
    <property type="entry name" value="MAJOR FACILITATOR SUPERFAMILY MULTIDRUG TRANSPORTER MFSC"/>
    <property type="match status" value="1"/>
</dbReference>
<keyword evidence="2" id="KW-0813">Transport</keyword>
<dbReference type="Pfam" id="PF07690">
    <property type="entry name" value="MFS_1"/>
    <property type="match status" value="1"/>
</dbReference>
<keyword evidence="6 8" id="KW-0472">Membrane</keyword>
<feature type="transmembrane region" description="Helical" evidence="8">
    <location>
        <begin position="354"/>
        <end position="374"/>
    </location>
</feature>
<feature type="transmembrane region" description="Helical" evidence="8">
    <location>
        <begin position="240"/>
        <end position="264"/>
    </location>
</feature>
<reference evidence="11" key="1">
    <citation type="journal article" date="2019" name="Int. J. Syst. Evol. Microbiol.">
        <title>The Global Catalogue of Microorganisms (GCM) 10K type strain sequencing project: providing services to taxonomists for standard genome sequencing and annotation.</title>
        <authorList>
            <consortium name="The Broad Institute Genomics Platform"/>
            <consortium name="The Broad Institute Genome Sequencing Center for Infectious Disease"/>
            <person name="Wu L."/>
            <person name="Ma J."/>
        </authorList>
    </citation>
    <scope>NUCLEOTIDE SEQUENCE [LARGE SCALE GENOMIC DNA]</scope>
    <source>
        <strain evidence="11">JCM 18298</strain>
    </source>
</reference>
<evidence type="ECO:0000256" key="7">
    <source>
        <dbReference type="SAM" id="MobiDB-lite"/>
    </source>
</evidence>
<feature type="region of interest" description="Disordered" evidence="7">
    <location>
        <begin position="1"/>
        <end position="20"/>
    </location>
</feature>
<evidence type="ECO:0000256" key="3">
    <source>
        <dbReference type="ARBA" id="ARBA00022475"/>
    </source>
</evidence>
<evidence type="ECO:0000256" key="8">
    <source>
        <dbReference type="SAM" id="Phobius"/>
    </source>
</evidence>
<feature type="transmembrane region" description="Helical" evidence="8">
    <location>
        <begin position="213"/>
        <end position="234"/>
    </location>
</feature>
<comment type="caution">
    <text evidence="10">The sequence shown here is derived from an EMBL/GenBank/DDBJ whole genome shotgun (WGS) entry which is preliminary data.</text>
</comment>
<feature type="transmembrane region" description="Helical" evidence="8">
    <location>
        <begin position="28"/>
        <end position="46"/>
    </location>
</feature>
<keyword evidence="11" id="KW-1185">Reference proteome</keyword>
<protein>
    <submittedName>
        <fullName evidence="10">MFS transporter</fullName>
    </submittedName>
</protein>
<comment type="subcellular location">
    <subcellularLocation>
        <location evidence="1">Cell membrane</location>
        <topology evidence="1">Multi-pass membrane protein</topology>
    </subcellularLocation>
</comment>
<feature type="domain" description="Major facilitator superfamily (MFS) profile" evidence="9">
    <location>
        <begin position="30"/>
        <end position="479"/>
    </location>
</feature>
<feature type="transmembrane region" description="Helical" evidence="8">
    <location>
        <begin position="380"/>
        <end position="402"/>
    </location>
</feature>
<keyword evidence="3" id="KW-1003">Cell membrane</keyword>
<dbReference type="InterPro" id="IPR036259">
    <property type="entry name" value="MFS_trans_sf"/>
</dbReference>
<organism evidence="10 11">
    <name type="scientific">Nocardia callitridis</name>
    <dbReference type="NCBI Taxonomy" id="648753"/>
    <lineage>
        <taxon>Bacteria</taxon>
        <taxon>Bacillati</taxon>
        <taxon>Actinomycetota</taxon>
        <taxon>Actinomycetes</taxon>
        <taxon>Mycobacteriales</taxon>
        <taxon>Nocardiaceae</taxon>
        <taxon>Nocardia</taxon>
    </lineage>
</organism>
<keyword evidence="5 8" id="KW-1133">Transmembrane helix</keyword>
<gene>
    <name evidence="10" type="ORF">GCM10023318_21850</name>
</gene>
<dbReference type="PROSITE" id="PS50850">
    <property type="entry name" value="MFS"/>
    <property type="match status" value="1"/>
</dbReference>
<evidence type="ECO:0000256" key="2">
    <source>
        <dbReference type="ARBA" id="ARBA00022448"/>
    </source>
</evidence>
<sequence>MTETLAPPRHRLPADPPPAAESAHANPVAVLLVLALSTFSVVVMQSMVMPILSGLATSLEVSMADITWVVTVNLLAAAVFTPFLGSLGDALGRKRVLMITLALTTVGSVLVAVSPSIAVVLVGRVLQGMGFAAMPLAIGIVRSIFPPERVASSIALLSALTGIGAGAGLLISGGLVKAGITAQGMFWISAASTAIGLLGVVTLIRLPERAKAFHVDVWGLLTLSGGLVCLVLAINRGPTWGWTSGSVLGLFAGAAVLLAIWVFVEQRVAEPLVDMRMMRKPVVLGTNLTAFLTGAGMYGAFVLVIQFVQTPSKVGYGFGSDALGAGITLLPLTAGTLIAAGAVSVLIRHLGPKVPLVIGTVVATATFGFLVLWHVQHWHFFVATGLLGLGLGLAMGAMPTLLNSGTTPEQTSIANSVNQTLRSVGGSIGTAVATAMLATKTLPGIPLPTLDAYTLAFGVSGGICVLAIIAAAVVPYRHRTAAAQVERAQVEGAVATGTRTVRGVVGAIEQAPYATVTVTAHRGDGTNLTTTVAARDGSYRFDDLPAEPLTLVAVEHPLVHSPVTVGSGVAQRHDIILPTEPNPSTKERP</sequence>
<feature type="transmembrane region" description="Helical" evidence="8">
    <location>
        <begin position="96"/>
        <end position="119"/>
    </location>
</feature>
<feature type="transmembrane region" description="Helical" evidence="8">
    <location>
        <begin position="284"/>
        <end position="308"/>
    </location>
</feature>
<evidence type="ECO:0000313" key="11">
    <source>
        <dbReference type="Proteomes" id="UP001500603"/>
    </source>
</evidence>
<evidence type="ECO:0000256" key="5">
    <source>
        <dbReference type="ARBA" id="ARBA00022989"/>
    </source>
</evidence>
<evidence type="ECO:0000256" key="4">
    <source>
        <dbReference type="ARBA" id="ARBA00022692"/>
    </source>
</evidence>
<dbReference type="InterPro" id="IPR011701">
    <property type="entry name" value="MFS"/>
</dbReference>
<evidence type="ECO:0000256" key="1">
    <source>
        <dbReference type="ARBA" id="ARBA00004651"/>
    </source>
</evidence>
<dbReference type="Proteomes" id="UP001500603">
    <property type="component" value="Unassembled WGS sequence"/>
</dbReference>
<feature type="transmembrane region" description="Helical" evidence="8">
    <location>
        <begin position="186"/>
        <end position="206"/>
    </location>
</feature>
<dbReference type="RefSeq" id="WP_345495139.1">
    <property type="nucleotide sequence ID" value="NZ_BAABJM010000002.1"/>
</dbReference>
<feature type="transmembrane region" description="Helical" evidence="8">
    <location>
        <begin position="157"/>
        <end position="180"/>
    </location>
</feature>
<dbReference type="SUPFAM" id="SSF49452">
    <property type="entry name" value="Starch-binding domain-like"/>
    <property type="match status" value="1"/>
</dbReference>
<evidence type="ECO:0000313" key="10">
    <source>
        <dbReference type="EMBL" id="GAA5050974.1"/>
    </source>
</evidence>
<dbReference type="PANTHER" id="PTHR42718:SF46">
    <property type="entry name" value="BLR6921 PROTEIN"/>
    <property type="match status" value="1"/>
</dbReference>
<feature type="transmembrane region" description="Helical" evidence="8">
    <location>
        <begin position="328"/>
        <end position="347"/>
    </location>
</feature>
<proteinExistence type="predicted"/>
<dbReference type="SUPFAM" id="SSF103473">
    <property type="entry name" value="MFS general substrate transporter"/>
    <property type="match status" value="2"/>
</dbReference>
<evidence type="ECO:0000256" key="6">
    <source>
        <dbReference type="ARBA" id="ARBA00023136"/>
    </source>
</evidence>
<name>A0ABP9K6Y3_9NOCA</name>
<feature type="transmembrane region" description="Helical" evidence="8">
    <location>
        <begin position="423"/>
        <end position="440"/>
    </location>
</feature>
<accession>A0ABP9K6Y3</accession>
<dbReference type="CDD" id="cd17504">
    <property type="entry name" value="MFS_MMR_MDR_like"/>
    <property type="match status" value="1"/>
</dbReference>
<keyword evidence="4 8" id="KW-0812">Transmembrane</keyword>
<feature type="transmembrane region" description="Helical" evidence="8">
    <location>
        <begin position="452"/>
        <end position="474"/>
    </location>
</feature>
<dbReference type="EMBL" id="BAABJM010000002">
    <property type="protein sequence ID" value="GAA5050974.1"/>
    <property type="molecule type" value="Genomic_DNA"/>
</dbReference>